<protein>
    <recommendedName>
        <fullName evidence="1">AMP-activated protein kinase glycogen-binding domain-containing protein</fullName>
    </recommendedName>
</protein>
<dbReference type="AlphaFoldDB" id="A0A2P6NCI3"/>
<dbReference type="SUPFAM" id="SSF81296">
    <property type="entry name" value="E set domains"/>
    <property type="match status" value="1"/>
</dbReference>
<dbReference type="Pfam" id="PF04749">
    <property type="entry name" value="PLAC8"/>
    <property type="match status" value="1"/>
</dbReference>
<reference evidence="2 3" key="1">
    <citation type="journal article" date="2018" name="Genome Biol. Evol.">
        <title>Multiple Roots of Fruiting Body Formation in Amoebozoa.</title>
        <authorList>
            <person name="Hillmann F."/>
            <person name="Forbes G."/>
            <person name="Novohradska S."/>
            <person name="Ferling I."/>
            <person name="Riege K."/>
            <person name="Groth M."/>
            <person name="Westermann M."/>
            <person name="Marz M."/>
            <person name="Spaller T."/>
            <person name="Winckler T."/>
            <person name="Schaap P."/>
            <person name="Glockner G."/>
        </authorList>
    </citation>
    <scope>NUCLEOTIDE SEQUENCE [LARGE SCALE GENOMIC DNA]</scope>
    <source>
        <strain evidence="2 3">Jena</strain>
    </source>
</reference>
<accession>A0A2P6NCI3</accession>
<feature type="domain" description="AMP-activated protein kinase glycogen-binding" evidence="1">
    <location>
        <begin position="84"/>
        <end position="150"/>
    </location>
</feature>
<evidence type="ECO:0000313" key="3">
    <source>
        <dbReference type="Proteomes" id="UP000241769"/>
    </source>
</evidence>
<dbReference type="Gene3D" id="2.60.40.10">
    <property type="entry name" value="Immunoglobulins"/>
    <property type="match status" value="1"/>
</dbReference>
<comment type="caution">
    <text evidence="2">The sequence shown here is derived from an EMBL/GenBank/DDBJ whole genome shotgun (WGS) entry which is preliminary data.</text>
</comment>
<name>A0A2P6NCI3_9EUKA</name>
<evidence type="ECO:0000313" key="2">
    <source>
        <dbReference type="EMBL" id="PRP81648.1"/>
    </source>
</evidence>
<dbReference type="InterPro" id="IPR013783">
    <property type="entry name" value="Ig-like_fold"/>
</dbReference>
<sequence length="714" mass="79292">MGARALVLVSFVTAGIIYYVHTSQTEQRQLSTVNSVVTIKNGRVDIQAVDESNELVTDGGETFVVYVTRMNYAIEDAVPETISYTLYWRDLDATEVMVAGAFNEWKREPMSKVDGQWTYSVYGLRPNALYRFKYFVDGQWRVDHEQPVDNTEMIEGQPIENNAIGLGNPPIEEIAEERETQTLRVTEHSIIDDQDGKYHGEFDPSGAITVSVRLSRPFHLRHGEPFASTSQVDIKNDEIRIQSIDAFGKSVDRGGHTFTAQIFQESSTVDILLTGYYSGPYQLPDPTRPATLVIKFNGQYVTYASIAPSRSKPKGTIHSSYFHASASHILVNLVYSNDLPACDESVYAKVLQEGGADWINLSHQGGGAYSAHWNGDEERDAMVELWLNESILSTQKVDATRPRAAVERTEVNVTRHSVTVTARTSRGSPALYCGNHLSVEKRQDRATERVNLHHHGNGIYRGDYTLHPLYDAVIEVKLYGDVILSERLKAVQPPASRQRTTFVASAGHVRISARTADDQPALHSEEVLEARVTQKNRGTMNVQIRHVGSGSYEGEWMHDEEEGCEVEIMMEGVSLGVRRVEALRPKQPLGLSKLSGIGDRTPLIEGNDWIVSFCGCDLGVCLTTLYCLPCQLAYQNGNLEERDCDFCDCLLAMCCPCICGCVVRGRIRQKYGIKGGAASDCLSQLCCPLCATAQQTRELHVRGGRPSGLFMSES</sequence>
<proteinExistence type="predicted"/>
<dbReference type="Pfam" id="PF16561">
    <property type="entry name" value="AMPK1_CBM"/>
    <property type="match status" value="1"/>
</dbReference>
<gene>
    <name evidence="2" type="ORF">PROFUN_01155</name>
</gene>
<dbReference type="InterPro" id="IPR006461">
    <property type="entry name" value="PLAC_motif_containing"/>
</dbReference>
<dbReference type="NCBIfam" id="TIGR01571">
    <property type="entry name" value="A_thal_Cys_rich"/>
    <property type="match status" value="1"/>
</dbReference>
<evidence type="ECO:0000259" key="1">
    <source>
        <dbReference type="Pfam" id="PF16561"/>
    </source>
</evidence>
<dbReference type="EMBL" id="MDYQ01000121">
    <property type="protein sequence ID" value="PRP81648.1"/>
    <property type="molecule type" value="Genomic_DNA"/>
</dbReference>
<dbReference type="InterPro" id="IPR032640">
    <property type="entry name" value="AMPK1_CBM"/>
</dbReference>
<dbReference type="InterPro" id="IPR014756">
    <property type="entry name" value="Ig_E-set"/>
</dbReference>
<keyword evidence="3" id="KW-1185">Reference proteome</keyword>
<organism evidence="2 3">
    <name type="scientific">Planoprotostelium fungivorum</name>
    <dbReference type="NCBI Taxonomy" id="1890364"/>
    <lineage>
        <taxon>Eukaryota</taxon>
        <taxon>Amoebozoa</taxon>
        <taxon>Evosea</taxon>
        <taxon>Variosea</taxon>
        <taxon>Cavosteliida</taxon>
        <taxon>Cavosteliaceae</taxon>
        <taxon>Planoprotostelium</taxon>
    </lineage>
</organism>
<dbReference type="Proteomes" id="UP000241769">
    <property type="component" value="Unassembled WGS sequence"/>
</dbReference>
<dbReference type="InParanoid" id="A0A2P6NCI3"/>
<dbReference type="PANTHER" id="PTHR15907">
    <property type="entry name" value="DUF614 FAMILY PROTEIN-RELATED"/>
    <property type="match status" value="1"/>
</dbReference>
<dbReference type="OrthoDB" id="531008at2759"/>
<dbReference type="CDD" id="cd02859">
    <property type="entry name" value="E_set_AMPKbeta_like_N"/>
    <property type="match status" value="1"/>
</dbReference>